<dbReference type="Gene3D" id="3.60.10.10">
    <property type="entry name" value="Endonuclease/exonuclease/phosphatase"/>
    <property type="match status" value="1"/>
</dbReference>
<keyword evidence="2" id="KW-1185">Reference proteome</keyword>
<accession>A0A0B1P1M8</accession>
<dbReference type="EMBL" id="JNVN01002297">
    <property type="protein sequence ID" value="KHJ32148.1"/>
    <property type="molecule type" value="Genomic_DNA"/>
</dbReference>
<gene>
    <name evidence="1" type="ORF">EV44_g0277</name>
</gene>
<dbReference type="SUPFAM" id="SSF56219">
    <property type="entry name" value="DNase I-like"/>
    <property type="match status" value="1"/>
</dbReference>
<sequence length="388" mass="43433">MRKNKPVHSGFALSLSSSEAREQILKAENGLFLSGAKLEPATNWISILVPTVPAFIHIKQGKVEVNKAMLSDEIKRVCSVQPVHLKLYGWNNPEAPNRTWMALFAKAPRPSFRVFDESGIGRPFKKQHTLEFCKRCNGYHATKNCSRAPSCGNCGSTNYVENKCMAATKCIKCGGSHRPESCRCLACPTRLGAPTKEEMKIYRQVGERKYQAIVCAREAETRAEAAMESTSEQIYSQSTVAGFMSINVGRGRATHDIVLSRTCELQLDVVLIQEPWWSRHTKSHPYFNRHIPLTNDNERPRAVTYTKKDPKNIHAMQIFPHSEITGDFSWVLIDNITFLNVYKAPQDPAAVQLLLSWTPPTGTVAAGDFNSVHWVWQPGVTRSCGQGE</sequence>
<dbReference type="AlphaFoldDB" id="A0A0B1P1M8"/>
<proteinExistence type="predicted"/>
<dbReference type="HOGENOM" id="CLU_041336_0_0_1"/>
<comment type="caution">
    <text evidence="1">The sequence shown here is derived from an EMBL/GenBank/DDBJ whole genome shotgun (WGS) entry which is preliminary data.</text>
</comment>
<name>A0A0B1P1M8_UNCNE</name>
<evidence type="ECO:0000313" key="1">
    <source>
        <dbReference type="EMBL" id="KHJ32148.1"/>
    </source>
</evidence>
<reference evidence="1 2" key="1">
    <citation type="journal article" date="2014" name="BMC Genomics">
        <title>Adaptive genomic structural variation in the grape powdery mildew pathogen, Erysiphe necator.</title>
        <authorList>
            <person name="Jones L."/>
            <person name="Riaz S."/>
            <person name="Morales-Cruz A."/>
            <person name="Amrine K.C."/>
            <person name="McGuire B."/>
            <person name="Gubler W.D."/>
            <person name="Walker M.A."/>
            <person name="Cantu D."/>
        </authorList>
    </citation>
    <scope>NUCLEOTIDE SEQUENCE [LARGE SCALE GENOMIC DNA]</scope>
    <source>
        <strain evidence="2">c</strain>
    </source>
</reference>
<evidence type="ECO:0000313" key="2">
    <source>
        <dbReference type="Proteomes" id="UP000030854"/>
    </source>
</evidence>
<dbReference type="InterPro" id="IPR036691">
    <property type="entry name" value="Endo/exonu/phosph_ase_sf"/>
</dbReference>
<dbReference type="Proteomes" id="UP000030854">
    <property type="component" value="Unassembled WGS sequence"/>
</dbReference>
<organism evidence="1 2">
    <name type="scientific">Uncinula necator</name>
    <name type="common">Grape powdery mildew</name>
    <dbReference type="NCBI Taxonomy" id="52586"/>
    <lineage>
        <taxon>Eukaryota</taxon>
        <taxon>Fungi</taxon>
        <taxon>Dikarya</taxon>
        <taxon>Ascomycota</taxon>
        <taxon>Pezizomycotina</taxon>
        <taxon>Leotiomycetes</taxon>
        <taxon>Erysiphales</taxon>
        <taxon>Erysiphaceae</taxon>
        <taxon>Erysiphe</taxon>
    </lineage>
</organism>
<protein>
    <submittedName>
        <fullName evidence="1">Putative eka-like protein</fullName>
    </submittedName>
</protein>